<dbReference type="EMBL" id="BHEO01000002">
    <property type="protein sequence ID" value="GBU03524.1"/>
    <property type="molecule type" value="Genomic_DNA"/>
</dbReference>
<sequence>MEREIPRNVRQIGNISGGPKIYVEDYVDTFFGQISDQTEEIRGAFLIGEMEDKEHPDYIYITGAIQMYELKRDGNTFQITEETWKNAYEDCKRYFGNATIVGWFVSAPGIPAEINDEVIRTHENAFPNTYSIFVMRDLREKEDYFYVNKFNDLMKVSGYYIYYEKNPAMQNYMIASRRKNGLTISESVEDRAAKSFRNLIRTKGELEDQKQSIHFMRIASSFLILVMLVMGITMINNYDKIQSVQKSLEALTESAQSEQEAKRVSVDRTPSVGLKKELEENAVEKKEINKEDAAAKSGEKTTEEKTKQEASDWKEGAAEELEEGSQGDIYVVRKGDTLLSISRKVYGTDENIASICKINGLKENDFIYVGQKLLLP</sequence>
<evidence type="ECO:0000313" key="5">
    <source>
        <dbReference type="EMBL" id="TCS69028.1"/>
    </source>
</evidence>
<evidence type="ECO:0000313" key="4">
    <source>
        <dbReference type="EMBL" id="GBU03524.1"/>
    </source>
</evidence>
<dbReference type="SUPFAM" id="SSF54106">
    <property type="entry name" value="LysM domain"/>
    <property type="match status" value="1"/>
</dbReference>
<organism evidence="5 6">
    <name type="scientific">Faecalimonas umbilicata</name>
    <dbReference type="NCBI Taxonomy" id="1912855"/>
    <lineage>
        <taxon>Bacteria</taxon>
        <taxon>Bacillati</taxon>
        <taxon>Bacillota</taxon>
        <taxon>Clostridia</taxon>
        <taxon>Lachnospirales</taxon>
        <taxon>Lachnospiraceae</taxon>
        <taxon>Faecalimonas</taxon>
    </lineage>
</organism>
<feature type="region of interest" description="Disordered" evidence="1">
    <location>
        <begin position="291"/>
        <end position="321"/>
    </location>
</feature>
<reference evidence="5 6" key="2">
    <citation type="submission" date="2019-03" db="EMBL/GenBank/DDBJ databases">
        <title>Genomic Encyclopedia of Type Strains, Phase IV (KMG-IV): sequencing the most valuable type-strain genomes for metagenomic binning, comparative biology and taxonomic classification.</title>
        <authorList>
            <person name="Goeker M."/>
        </authorList>
    </citation>
    <scope>NUCLEOTIDE SEQUENCE [LARGE SCALE GENOMIC DNA]</scope>
    <source>
        <strain evidence="5 6">DSM 103426</strain>
    </source>
</reference>
<dbReference type="InterPro" id="IPR036779">
    <property type="entry name" value="LysM_dom_sf"/>
</dbReference>
<dbReference type="Gene3D" id="3.40.140.10">
    <property type="entry name" value="Cytidine Deaminase, domain 2"/>
    <property type="match status" value="1"/>
</dbReference>
<feature type="compositionally biased region" description="Basic and acidic residues" evidence="1">
    <location>
        <begin position="291"/>
        <end position="317"/>
    </location>
</feature>
<dbReference type="CDD" id="cd00118">
    <property type="entry name" value="LysM"/>
    <property type="match status" value="1"/>
</dbReference>
<dbReference type="EMBL" id="SLZV01000005">
    <property type="protein sequence ID" value="TCS69028.1"/>
    <property type="molecule type" value="Genomic_DNA"/>
</dbReference>
<dbReference type="Gene3D" id="3.10.350.10">
    <property type="entry name" value="LysM domain"/>
    <property type="match status" value="1"/>
</dbReference>
<dbReference type="GO" id="GO:0008233">
    <property type="term" value="F:peptidase activity"/>
    <property type="evidence" value="ECO:0007669"/>
    <property type="project" value="UniProtKB-KW"/>
</dbReference>
<dbReference type="Proteomes" id="UP000702954">
    <property type="component" value="Unassembled WGS sequence"/>
</dbReference>
<dbReference type="GO" id="GO:0006508">
    <property type="term" value="P:proteolysis"/>
    <property type="evidence" value="ECO:0007669"/>
    <property type="project" value="UniProtKB-KW"/>
</dbReference>
<protein>
    <submittedName>
        <fullName evidence="5">JAB1/Mov34/MPN/PAD-1 ubiquitin protease</fullName>
    </submittedName>
</protein>
<dbReference type="AlphaFoldDB" id="A0A4R3JSJ1"/>
<evidence type="ECO:0000259" key="3">
    <source>
        <dbReference type="PROSITE" id="PS51782"/>
    </source>
</evidence>
<feature type="transmembrane region" description="Helical" evidence="2">
    <location>
        <begin position="215"/>
        <end position="235"/>
    </location>
</feature>
<keyword evidence="2" id="KW-0472">Membrane</keyword>
<evidence type="ECO:0000313" key="6">
    <source>
        <dbReference type="Proteomes" id="UP000294613"/>
    </source>
</evidence>
<dbReference type="Proteomes" id="UP000294613">
    <property type="component" value="Unassembled WGS sequence"/>
</dbReference>
<proteinExistence type="predicted"/>
<evidence type="ECO:0000256" key="2">
    <source>
        <dbReference type="SAM" id="Phobius"/>
    </source>
</evidence>
<keyword evidence="5" id="KW-0645">Protease</keyword>
<keyword evidence="7" id="KW-1185">Reference proteome</keyword>
<name>A0A4R3JSJ1_9FIRM</name>
<gene>
    <name evidence="5" type="ORF">EDD74_1059</name>
    <name evidence="4" type="ORF">FAEUMB_00650</name>
</gene>
<feature type="domain" description="LysM" evidence="3">
    <location>
        <begin position="328"/>
        <end position="375"/>
    </location>
</feature>
<keyword evidence="5" id="KW-0378">Hydrolase</keyword>
<reference evidence="4 7" key="1">
    <citation type="journal article" date="2018" name="Int. J. Syst. Evol. Microbiol.">
        <title>Draft Genome Sequence of Faecalimonas umbilicata JCM 30896T, an Acetate-Producing Bacterium Isolated from Human Feces.</title>
        <authorList>
            <person name="Sakamoto M."/>
            <person name="Ikeyama N."/>
            <person name="Yuki M."/>
            <person name="Ohkuma M."/>
        </authorList>
    </citation>
    <scope>NUCLEOTIDE SEQUENCE [LARGE SCALE GENOMIC DNA]</scope>
    <source>
        <strain evidence="4 7">EGH7</strain>
    </source>
</reference>
<evidence type="ECO:0000313" key="7">
    <source>
        <dbReference type="Proteomes" id="UP000702954"/>
    </source>
</evidence>
<dbReference type="RefSeq" id="WP_008977549.1">
    <property type="nucleotide sequence ID" value="NZ_BHEO01000002.1"/>
</dbReference>
<evidence type="ECO:0000256" key="1">
    <source>
        <dbReference type="SAM" id="MobiDB-lite"/>
    </source>
</evidence>
<keyword evidence="2" id="KW-0812">Transmembrane</keyword>
<dbReference type="InterPro" id="IPR018392">
    <property type="entry name" value="LysM"/>
</dbReference>
<dbReference type="SMART" id="SM00257">
    <property type="entry name" value="LysM"/>
    <property type="match status" value="1"/>
</dbReference>
<keyword evidence="2" id="KW-1133">Transmembrane helix</keyword>
<accession>A0A4R3JSJ1</accession>
<dbReference type="PROSITE" id="PS51782">
    <property type="entry name" value="LYSM"/>
    <property type="match status" value="1"/>
</dbReference>
<comment type="caution">
    <text evidence="5">The sequence shown here is derived from an EMBL/GenBank/DDBJ whole genome shotgun (WGS) entry which is preliminary data.</text>
</comment>
<dbReference type="Pfam" id="PF01476">
    <property type="entry name" value="LysM"/>
    <property type="match status" value="1"/>
</dbReference>